<organism evidence="2 3">
    <name type="scientific">Besnoitia besnoiti</name>
    <name type="common">Apicomplexan protozoan</name>
    <dbReference type="NCBI Taxonomy" id="94643"/>
    <lineage>
        <taxon>Eukaryota</taxon>
        <taxon>Sar</taxon>
        <taxon>Alveolata</taxon>
        <taxon>Apicomplexa</taxon>
        <taxon>Conoidasida</taxon>
        <taxon>Coccidia</taxon>
        <taxon>Eucoccidiorida</taxon>
        <taxon>Eimeriorina</taxon>
        <taxon>Sarcocystidae</taxon>
        <taxon>Besnoitia</taxon>
    </lineage>
</organism>
<proteinExistence type="predicted"/>
<dbReference type="GeneID" id="40308123"/>
<dbReference type="EMBL" id="NWUJ01000016">
    <property type="protein sequence ID" value="PFH31197.1"/>
    <property type="molecule type" value="Genomic_DNA"/>
</dbReference>
<evidence type="ECO:0000313" key="2">
    <source>
        <dbReference type="EMBL" id="PFH31197.1"/>
    </source>
</evidence>
<dbReference type="RefSeq" id="XP_029215206.1">
    <property type="nucleotide sequence ID" value="XM_029361739.1"/>
</dbReference>
<evidence type="ECO:0000256" key="1">
    <source>
        <dbReference type="SAM" id="MobiDB-lite"/>
    </source>
</evidence>
<keyword evidence="3" id="KW-1185">Reference proteome</keyword>
<dbReference type="VEuPathDB" id="ToxoDB:BESB_030710"/>
<accession>A0A2A9M6D1</accession>
<reference evidence="2 3" key="1">
    <citation type="submission" date="2017-09" db="EMBL/GenBank/DDBJ databases">
        <title>Genome sequencing of Besnoitia besnoiti strain Bb-Ger1.</title>
        <authorList>
            <person name="Schares G."/>
            <person name="Venepally P."/>
            <person name="Lorenzi H.A."/>
        </authorList>
    </citation>
    <scope>NUCLEOTIDE SEQUENCE [LARGE SCALE GENOMIC DNA]</scope>
    <source>
        <strain evidence="2 3">Bb-Ger1</strain>
    </source>
</reference>
<name>A0A2A9M6D1_BESBE</name>
<protein>
    <submittedName>
        <fullName evidence="2">Uncharacterized protein</fullName>
    </submittedName>
</protein>
<dbReference type="KEGG" id="bbes:BESB_030710"/>
<feature type="compositionally biased region" description="Low complexity" evidence="1">
    <location>
        <begin position="231"/>
        <end position="242"/>
    </location>
</feature>
<dbReference type="Proteomes" id="UP000224006">
    <property type="component" value="Chromosome XIII"/>
</dbReference>
<dbReference type="AlphaFoldDB" id="A0A2A9M6D1"/>
<sequence length="272" mass="28438">MSRNTSPTAVLGSEGYKANASRRRAKECFAERLVQANLWAGCLETLADGNASLTSGAEFGDKQQPAGIVTCVKTGGNRAGGSGDKEPPSSGDAAAGPITAFTPPGSSISIFLTLTTLAAVEAHVVVESKADALLKKKMSYRKDKLCRGRVRTVQEGAKMQADIRVKCSIDKASSPPHPHLGQARGASPMEVSALFMWLDFTLIVLAPISSSGVYTAPQRPATSADPCVATPSSSSPHLPPSMSKPHFCLCWKRNSPFLAMITGHGDTGVGTP</sequence>
<feature type="region of interest" description="Disordered" evidence="1">
    <location>
        <begin position="73"/>
        <end position="98"/>
    </location>
</feature>
<comment type="caution">
    <text evidence="2">The sequence shown here is derived from an EMBL/GenBank/DDBJ whole genome shotgun (WGS) entry which is preliminary data.</text>
</comment>
<evidence type="ECO:0000313" key="3">
    <source>
        <dbReference type="Proteomes" id="UP000224006"/>
    </source>
</evidence>
<gene>
    <name evidence="2" type="ORF">BESB_030710</name>
</gene>
<feature type="region of interest" description="Disordered" evidence="1">
    <location>
        <begin position="220"/>
        <end position="242"/>
    </location>
</feature>